<protein>
    <submittedName>
        <fullName evidence="2">Protein EARLY-RESPONSIVE TO DEHYDRATION 7</fullName>
    </submittedName>
</protein>
<accession>A0ABD0ZSQ5</accession>
<keyword evidence="4" id="KW-1185">Reference proteome</keyword>
<name>A0ABD0ZSQ5_CARAN</name>
<dbReference type="InterPro" id="IPR009686">
    <property type="entry name" value="Senescence/spartin_C"/>
</dbReference>
<dbReference type="Proteomes" id="UP001558713">
    <property type="component" value="Unassembled WGS sequence"/>
</dbReference>
<evidence type="ECO:0000259" key="1">
    <source>
        <dbReference type="Pfam" id="PF06911"/>
    </source>
</evidence>
<comment type="caution">
    <text evidence="2">The sequence shown here is derived from an EMBL/GenBank/DDBJ whole genome shotgun (WGS) entry which is preliminary data.</text>
</comment>
<reference evidence="2 4" key="1">
    <citation type="submission" date="2024-04" db="EMBL/GenBank/DDBJ databases">
        <title>Genome assembly C_amara_ONT_v2.</title>
        <authorList>
            <person name="Yant L."/>
            <person name="Moore C."/>
            <person name="Slenker M."/>
        </authorList>
    </citation>
    <scope>NUCLEOTIDE SEQUENCE [LARGE SCALE GENOMIC DNA]</scope>
    <source>
        <tissue evidence="2">Leaf</tissue>
    </source>
</reference>
<sequence length="284" mass="30377">MNKETMSSSSTQETQSPQNVKEEVLLQIPDCLVNLVDQSEPLELVLILSGDKEEIVKGDKTSSTSGKNNNEIDWKELSPKLEEYKSIVAKAIAQGTGHIIKGILTCSNSYSQKVLKGVGEITIAKEADEKSGDTSQINGGDNNITKKNKNLERVEKLWNVCVMIGAIVLDGEEMVNGLIIAPVVKSTLGKALLSTAPGDVLLASLDSFNKIVGAAEAAATQSYVATTMVATKLVSESVGENVGKTTRQILETTGDLSRIAWNISKSLEPTFSIASEIVKNAPKQ</sequence>
<dbReference type="EMBL" id="JBANAX010000688">
    <property type="protein sequence ID" value="KAL1197468.1"/>
    <property type="molecule type" value="Genomic_DNA"/>
</dbReference>
<dbReference type="InterPro" id="IPR045036">
    <property type="entry name" value="Spartin-like"/>
</dbReference>
<dbReference type="AlphaFoldDB" id="A0ABD0ZSQ5"/>
<evidence type="ECO:0000313" key="3">
    <source>
        <dbReference type="EMBL" id="KAL1197473.1"/>
    </source>
</evidence>
<dbReference type="PANTHER" id="PTHR21068:SF40">
    <property type="entry name" value="SENESCENCE_DEHYDRATION-ASSOCIATED PROTEIN-LIKE PROTEIN"/>
    <property type="match status" value="1"/>
</dbReference>
<dbReference type="PANTHER" id="PTHR21068">
    <property type="entry name" value="SPARTIN"/>
    <property type="match status" value="1"/>
</dbReference>
<evidence type="ECO:0000313" key="2">
    <source>
        <dbReference type="EMBL" id="KAL1197468.1"/>
    </source>
</evidence>
<gene>
    <name evidence="2" type="ORF">V5N11_012047</name>
    <name evidence="3" type="ORF">V5N11_012052</name>
</gene>
<dbReference type="Pfam" id="PF06911">
    <property type="entry name" value="Senescence"/>
    <property type="match status" value="1"/>
</dbReference>
<dbReference type="EMBL" id="JBANAX010000688">
    <property type="protein sequence ID" value="KAL1197473.1"/>
    <property type="molecule type" value="Genomic_DNA"/>
</dbReference>
<evidence type="ECO:0000313" key="4">
    <source>
        <dbReference type="Proteomes" id="UP001558713"/>
    </source>
</evidence>
<proteinExistence type="predicted"/>
<feature type="domain" description="Senescence" evidence="1">
    <location>
        <begin position="90"/>
        <end position="265"/>
    </location>
</feature>
<organism evidence="2 4">
    <name type="scientific">Cardamine amara subsp. amara</name>
    <dbReference type="NCBI Taxonomy" id="228776"/>
    <lineage>
        <taxon>Eukaryota</taxon>
        <taxon>Viridiplantae</taxon>
        <taxon>Streptophyta</taxon>
        <taxon>Embryophyta</taxon>
        <taxon>Tracheophyta</taxon>
        <taxon>Spermatophyta</taxon>
        <taxon>Magnoliopsida</taxon>
        <taxon>eudicotyledons</taxon>
        <taxon>Gunneridae</taxon>
        <taxon>Pentapetalae</taxon>
        <taxon>rosids</taxon>
        <taxon>malvids</taxon>
        <taxon>Brassicales</taxon>
        <taxon>Brassicaceae</taxon>
        <taxon>Cardamineae</taxon>
        <taxon>Cardamine</taxon>
    </lineage>
</organism>